<evidence type="ECO:0000313" key="1">
    <source>
        <dbReference type="EMBL" id="KAJ5240359.1"/>
    </source>
</evidence>
<protein>
    <recommendedName>
        <fullName evidence="3">Thioesterase domain-containing protein</fullName>
    </recommendedName>
</protein>
<dbReference type="PANTHER" id="PTHR47260">
    <property type="entry name" value="UPF0644 PROTEIN PB2B4.06"/>
    <property type="match status" value="1"/>
</dbReference>
<dbReference type="GeneID" id="81380037"/>
<evidence type="ECO:0008006" key="3">
    <source>
        <dbReference type="Google" id="ProtNLM"/>
    </source>
</evidence>
<proteinExistence type="predicted"/>
<reference evidence="1" key="1">
    <citation type="submission" date="2022-11" db="EMBL/GenBank/DDBJ databases">
        <authorList>
            <person name="Petersen C."/>
        </authorList>
    </citation>
    <scope>NUCLEOTIDE SEQUENCE</scope>
    <source>
        <strain evidence="1">IBT 23319</strain>
    </source>
</reference>
<dbReference type="CDD" id="cd03440">
    <property type="entry name" value="hot_dog"/>
    <property type="match status" value="1"/>
</dbReference>
<comment type="caution">
    <text evidence="1">The sequence shown here is derived from an EMBL/GenBank/DDBJ whole genome shotgun (WGS) entry which is preliminary data.</text>
</comment>
<accession>A0A9W9P9J7</accession>
<dbReference type="PANTHER" id="PTHR47260:SF6">
    <property type="entry name" value="THIOESTERASE DOMAIN-CONTAINING PROTEIN"/>
    <property type="match status" value="1"/>
</dbReference>
<dbReference type="AlphaFoldDB" id="A0A9W9P9J7"/>
<dbReference type="Proteomes" id="UP001147733">
    <property type="component" value="Unassembled WGS sequence"/>
</dbReference>
<dbReference type="Gene3D" id="3.10.129.10">
    <property type="entry name" value="Hotdog Thioesterase"/>
    <property type="match status" value="1"/>
</dbReference>
<dbReference type="RefSeq" id="XP_056503364.1">
    <property type="nucleotide sequence ID" value="XM_056640870.1"/>
</dbReference>
<keyword evidence="2" id="KW-1185">Reference proteome</keyword>
<dbReference type="InterPro" id="IPR052061">
    <property type="entry name" value="PTE-AB_protein"/>
</dbReference>
<name>A0A9W9P9J7_PENCI</name>
<reference evidence="1" key="2">
    <citation type="journal article" date="2023" name="IMA Fungus">
        <title>Comparative genomic study of the Penicillium genus elucidates a diverse pangenome and 15 lateral gene transfer events.</title>
        <authorList>
            <person name="Petersen C."/>
            <person name="Sorensen T."/>
            <person name="Nielsen M.R."/>
            <person name="Sondergaard T.E."/>
            <person name="Sorensen J.L."/>
            <person name="Fitzpatrick D.A."/>
            <person name="Frisvad J.C."/>
            <person name="Nielsen K.L."/>
        </authorList>
    </citation>
    <scope>NUCLEOTIDE SEQUENCE</scope>
    <source>
        <strain evidence="1">IBT 23319</strain>
    </source>
</reference>
<organism evidence="1 2">
    <name type="scientific">Penicillium citrinum</name>
    <dbReference type="NCBI Taxonomy" id="5077"/>
    <lineage>
        <taxon>Eukaryota</taxon>
        <taxon>Fungi</taxon>
        <taxon>Dikarya</taxon>
        <taxon>Ascomycota</taxon>
        <taxon>Pezizomycotina</taxon>
        <taxon>Eurotiomycetes</taxon>
        <taxon>Eurotiomycetidae</taxon>
        <taxon>Eurotiales</taxon>
        <taxon>Aspergillaceae</taxon>
        <taxon>Penicillium</taxon>
    </lineage>
</organism>
<dbReference type="SUPFAM" id="SSF54637">
    <property type="entry name" value="Thioesterase/thiol ester dehydrase-isomerase"/>
    <property type="match status" value="1"/>
</dbReference>
<gene>
    <name evidence="1" type="ORF">N7469_001950</name>
</gene>
<sequence length="187" mass="21179">MHCRSVTSLSYLLPRRYHSLAKTCRPGSPYGNSSENLESQLDPSRSISAEQMMRSLFEGYNPVFKPHRLGYEVEALLILGPSQRMCYYEGKLFGGYTAFLLDRILADCCKPPHWVTQKTCEPAFTAYLKTTYLLPISPTAPMFLRAWPHKVEGRKIELRGSVQVSGVTSDQWVDAVQAEALFIKPKI</sequence>
<evidence type="ECO:0000313" key="2">
    <source>
        <dbReference type="Proteomes" id="UP001147733"/>
    </source>
</evidence>
<dbReference type="InterPro" id="IPR029069">
    <property type="entry name" value="HotDog_dom_sf"/>
</dbReference>
<dbReference type="OrthoDB" id="506431at2759"/>
<dbReference type="EMBL" id="JAPQKT010000002">
    <property type="protein sequence ID" value="KAJ5240359.1"/>
    <property type="molecule type" value="Genomic_DNA"/>
</dbReference>